<organism evidence="1 2">
    <name type="scientific">Trichonephila clavata</name>
    <name type="common">Joro spider</name>
    <name type="synonym">Nephila clavata</name>
    <dbReference type="NCBI Taxonomy" id="2740835"/>
    <lineage>
        <taxon>Eukaryota</taxon>
        <taxon>Metazoa</taxon>
        <taxon>Ecdysozoa</taxon>
        <taxon>Arthropoda</taxon>
        <taxon>Chelicerata</taxon>
        <taxon>Arachnida</taxon>
        <taxon>Araneae</taxon>
        <taxon>Araneomorphae</taxon>
        <taxon>Entelegynae</taxon>
        <taxon>Araneoidea</taxon>
        <taxon>Nephilidae</taxon>
        <taxon>Trichonephila</taxon>
    </lineage>
</organism>
<reference evidence="1" key="1">
    <citation type="submission" date="2020-07" db="EMBL/GenBank/DDBJ databases">
        <title>Multicomponent nature underlies the extraordinary mechanical properties of spider dragline silk.</title>
        <authorList>
            <person name="Kono N."/>
            <person name="Nakamura H."/>
            <person name="Mori M."/>
            <person name="Yoshida Y."/>
            <person name="Ohtoshi R."/>
            <person name="Malay A.D."/>
            <person name="Moran D.A.P."/>
            <person name="Tomita M."/>
            <person name="Numata K."/>
            <person name="Arakawa K."/>
        </authorList>
    </citation>
    <scope>NUCLEOTIDE SEQUENCE</scope>
</reference>
<keyword evidence="2" id="KW-1185">Reference proteome</keyword>
<proteinExistence type="predicted"/>
<comment type="caution">
    <text evidence="1">The sequence shown here is derived from an EMBL/GenBank/DDBJ whole genome shotgun (WGS) entry which is preliminary data.</text>
</comment>
<dbReference type="Proteomes" id="UP000887116">
    <property type="component" value="Unassembled WGS sequence"/>
</dbReference>
<evidence type="ECO:0000313" key="2">
    <source>
        <dbReference type="Proteomes" id="UP000887116"/>
    </source>
</evidence>
<gene>
    <name evidence="1" type="ORF">TNCT_127011</name>
</gene>
<dbReference type="EMBL" id="BMAO01012829">
    <property type="protein sequence ID" value="GFQ84235.1"/>
    <property type="molecule type" value="Genomic_DNA"/>
</dbReference>
<dbReference type="AlphaFoldDB" id="A0A8X6FLW7"/>
<sequence>MRSSIVGAFQLGSGNVDTPPSSFQLQLYQQRHQMLRRHLGYWRWFGMHWWRKSLSECALSVDVIMVLGRLGAA</sequence>
<protein>
    <submittedName>
        <fullName evidence="1">Uncharacterized protein</fullName>
    </submittedName>
</protein>
<accession>A0A8X6FLW7</accession>
<evidence type="ECO:0000313" key="1">
    <source>
        <dbReference type="EMBL" id="GFQ84235.1"/>
    </source>
</evidence>
<name>A0A8X6FLW7_TRICU</name>